<dbReference type="OMA" id="ENWFIEY"/>
<dbReference type="InterPro" id="IPR025398">
    <property type="entry name" value="DUF4371"/>
</dbReference>
<accession>A0A7N0VHQ5</accession>
<dbReference type="Pfam" id="PF14291">
    <property type="entry name" value="DUF4371"/>
    <property type="match status" value="1"/>
</dbReference>
<evidence type="ECO:0000259" key="1">
    <source>
        <dbReference type="Pfam" id="PF14291"/>
    </source>
</evidence>
<dbReference type="Proteomes" id="UP000594263">
    <property type="component" value="Unplaced"/>
</dbReference>
<dbReference type="Gramene" id="Kaladp0867s0026.1.v1.1">
    <property type="protein sequence ID" value="Kaladp0867s0026.1.v1.1"/>
    <property type="gene ID" value="Kaladp0867s0026.v1.1"/>
</dbReference>
<dbReference type="PANTHER" id="PTHR45749">
    <property type="match status" value="1"/>
</dbReference>
<evidence type="ECO:0000313" key="2">
    <source>
        <dbReference type="EnsemblPlants" id="Kaladp0867s0026.1.v1.1"/>
    </source>
</evidence>
<dbReference type="AlphaFoldDB" id="A0A7N0VHQ5"/>
<name>A0A7N0VHQ5_KALFE</name>
<organism evidence="2 3">
    <name type="scientific">Kalanchoe fedtschenkoi</name>
    <name type="common">Lavender scallops</name>
    <name type="synonym">South American air plant</name>
    <dbReference type="NCBI Taxonomy" id="63787"/>
    <lineage>
        <taxon>Eukaryota</taxon>
        <taxon>Viridiplantae</taxon>
        <taxon>Streptophyta</taxon>
        <taxon>Embryophyta</taxon>
        <taxon>Tracheophyta</taxon>
        <taxon>Spermatophyta</taxon>
        <taxon>Magnoliopsida</taxon>
        <taxon>eudicotyledons</taxon>
        <taxon>Gunneridae</taxon>
        <taxon>Pentapetalae</taxon>
        <taxon>Saxifragales</taxon>
        <taxon>Crassulaceae</taxon>
        <taxon>Kalanchoe</taxon>
    </lineage>
</organism>
<feature type="domain" description="DUF4371" evidence="1">
    <location>
        <begin position="24"/>
        <end position="137"/>
    </location>
</feature>
<dbReference type="EnsemblPlants" id="Kaladp0867s0026.1.v1.1">
    <property type="protein sequence ID" value="Kaladp0867s0026.1.v1.1"/>
    <property type="gene ID" value="Kaladp0867s0026.v1.1"/>
</dbReference>
<keyword evidence="3" id="KW-1185">Reference proteome</keyword>
<evidence type="ECO:0000313" key="3">
    <source>
        <dbReference type="Proteomes" id="UP000594263"/>
    </source>
</evidence>
<sequence>RDIGGAKQKFNENWFIEYKDLLEYSIEKDAIFCLYCYLLDQILENKEADIDGDYFAILIDESRDVSIKEQMVIAVRYVNKKTEIIERLIGIVHLSDTTTLSLKRALNSLFMKYNLTISRVREQGYDGASNMRGEFNGLKMLIMKKNNSAFYINYFAH</sequence>
<dbReference type="PANTHER" id="PTHR45749:SF36">
    <property type="entry name" value="ZINC FINGER MYM-TYPE PROTEIN 1-LIKE"/>
    <property type="match status" value="1"/>
</dbReference>
<protein>
    <recommendedName>
        <fullName evidence="1">DUF4371 domain-containing protein</fullName>
    </recommendedName>
</protein>
<proteinExistence type="predicted"/>
<reference evidence="2" key="1">
    <citation type="submission" date="2021-01" db="UniProtKB">
        <authorList>
            <consortium name="EnsemblPlants"/>
        </authorList>
    </citation>
    <scope>IDENTIFICATION</scope>
</reference>